<keyword evidence="4" id="KW-1185">Reference proteome</keyword>
<dbReference type="Gene3D" id="2.130.10.10">
    <property type="entry name" value="YVTN repeat-like/Quinoprotein amine dehydrogenase"/>
    <property type="match status" value="1"/>
</dbReference>
<dbReference type="InterPro" id="IPR015943">
    <property type="entry name" value="WD40/YVTN_repeat-like_dom_sf"/>
</dbReference>
<organism evidence="3 4">
    <name type="scientific">Sphingobacterium griseoflavum</name>
    <dbReference type="NCBI Taxonomy" id="1474952"/>
    <lineage>
        <taxon>Bacteria</taxon>
        <taxon>Pseudomonadati</taxon>
        <taxon>Bacteroidota</taxon>
        <taxon>Sphingobacteriia</taxon>
        <taxon>Sphingobacteriales</taxon>
        <taxon>Sphingobacteriaceae</taxon>
        <taxon>Sphingobacterium</taxon>
    </lineage>
</organism>
<dbReference type="PROSITE" id="PS51257">
    <property type="entry name" value="PROKAR_LIPOPROTEIN"/>
    <property type="match status" value="1"/>
</dbReference>
<dbReference type="InterPro" id="IPR018391">
    <property type="entry name" value="PQQ_b-propeller_rpt"/>
</dbReference>
<dbReference type="GO" id="GO:0004674">
    <property type="term" value="F:protein serine/threonine kinase activity"/>
    <property type="evidence" value="ECO:0007669"/>
    <property type="project" value="UniProtKB-KW"/>
</dbReference>
<dbReference type="Pfam" id="PF13360">
    <property type="entry name" value="PQQ_2"/>
    <property type="match status" value="1"/>
</dbReference>
<keyword evidence="3" id="KW-0418">Kinase</keyword>
<evidence type="ECO:0000259" key="2">
    <source>
        <dbReference type="Pfam" id="PF13360"/>
    </source>
</evidence>
<gene>
    <name evidence="3" type="ORF">GCM10017764_32470</name>
</gene>
<sequence length="629" mass="70043">MAFSRLSTIYFFWSVTIACYLLAGIPKWACAQQPFKFAQVTDTHVGGATGAEDLRRTVRDLNQQQDLDFVILSGDVTEFGSDDELQLAKQILDSLHLPLYVIPGNHDSNWSESGANSFRKVFGGETFFFRHKGFMFLGTASGPNMRMGPGQVPRENLVWMDSVFAAHPDVETPLIYINHYPQDSSLNNWYEAIDRLKQRNVQLILCGHGHNNKLYDWEGIPGVMGRSNLRAKDSVGGYNIISIADGKAVYRVRKPLVATNESWLQVDLRNHGFAQETTTFKRPDYSVNEKYKDQVAAVWRYEDGSDLGAGFAAYKRLLITGNTSGLVYAIDSETGKKIWTYNTGGKVYATPAVWRGVVVVGSSDGYIYGLRARDGKEKWRLKADKAVLGSPAIADGTAFIGSSDGIFRAIDVSSGQLKWTFDKVSGYVSAKPTLHGNLVIFGSWGNGFYALDQRSGQLVWSWNNGSSSRMLSAAACYPVVVHNRVFVVAPDRYMTCLDVHSGKVIWREKMPDIRVRESMGLSRDHKYIYVKTMDGNLLGIAAQADEMRIAWRSNLQLPYELNPTAIETLGRQVLVPSHSGLLSGVDAASGNLLWQYKISNTMINPIYTMKGKYMVISSMDGSIVKLKLR</sequence>
<reference evidence="4" key="1">
    <citation type="journal article" date="2019" name="Int. J. Syst. Evol. Microbiol.">
        <title>The Global Catalogue of Microorganisms (GCM) 10K type strain sequencing project: providing services to taxonomists for standard genome sequencing and annotation.</title>
        <authorList>
            <consortium name="The Broad Institute Genomics Platform"/>
            <consortium name="The Broad Institute Genome Sequencing Center for Infectious Disease"/>
            <person name="Wu L."/>
            <person name="Ma J."/>
        </authorList>
    </citation>
    <scope>NUCLEOTIDE SEQUENCE [LARGE SCALE GENOMIC DNA]</scope>
    <source>
        <strain evidence="4">CGMCC 1.12966</strain>
    </source>
</reference>
<dbReference type="PANTHER" id="PTHR34512">
    <property type="entry name" value="CELL SURFACE PROTEIN"/>
    <property type="match status" value="1"/>
</dbReference>
<name>A0ABQ3I1Z7_9SPHI</name>
<evidence type="ECO:0000259" key="1">
    <source>
        <dbReference type="Pfam" id="PF00149"/>
    </source>
</evidence>
<accession>A0ABQ3I1Z7</accession>
<dbReference type="Gene3D" id="3.60.21.10">
    <property type="match status" value="1"/>
</dbReference>
<dbReference type="Pfam" id="PF00149">
    <property type="entry name" value="Metallophos"/>
    <property type="match status" value="1"/>
</dbReference>
<feature type="domain" description="Calcineurin-like phosphoesterase" evidence="1">
    <location>
        <begin position="35"/>
        <end position="211"/>
    </location>
</feature>
<dbReference type="SUPFAM" id="SSF50998">
    <property type="entry name" value="Quinoprotein alcohol dehydrogenase-like"/>
    <property type="match status" value="1"/>
</dbReference>
<protein>
    <submittedName>
        <fullName evidence="3">Serine/threonine protein kinase</fullName>
    </submittedName>
</protein>
<dbReference type="InterPro" id="IPR011047">
    <property type="entry name" value="Quinoprotein_ADH-like_sf"/>
</dbReference>
<dbReference type="SMART" id="SM00564">
    <property type="entry name" value="PQQ"/>
    <property type="match status" value="6"/>
</dbReference>
<keyword evidence="3" id="KW-0808">Transferase</keyword>
<comment type="caution">
    <text evidence="3">The sequence shown here is derived from an EMBL/GenBank/DDBJ whole genome shotgun (WGS) entry which is preliminary data.</text>
</comment>
<dbReference type="EMBL" id="BNAF01000014">
    <property type="protein sequence ID" value="GHE46714.1"/>
    <property type="molecule type" value="Genomic_DNA"/>
</dbReference>
<dbReference type="SUPFAM" id="SSF56300">
    <property type="entry name" value="Metallo-dependent phosphatases"/>
    <property type="match status" value="1"/>
</dbReference>
<dbReference type="Proteomes" id="UP000620550">
    <property type="component" value="Unassembled WGS sequence"/>
</dbReference>
<dbReference type="RefSeq" id="WP_189627766.1">
    <property type="nucleotide sequence ID" value="NZ_BNAF01000014.1"/>
</dbReference>
<dbReference type="PANTHER" id="PTHR34512:SF30">
    <property type="entry name" value="OUTER MEMBRANE PROTEIN ASSEMBLY FACTOR BAMB"/>
    <property type="match status" value="1"/>
</dbReference>
<dbReference type="InterPro" id="IPR029052">
    <property type="entry name" value="Metallo-depent_PP-like"/>
</dbReference>
<dbReference type="InterPro" id="IPR004843">
    <property type="entry name" value="Calcineurin-like_PHP"/>
</dbReference>
<keyword evidence="3" id="KW-0723">Serine/threonine-protein kinase</keyword>
<dbReference type="InterPro" id="IPR002372">
    <property type="entry name" value="PQQ_rpt_dom"/>
</dbReference>
<evidence type="ECO:0000313" key="3">
    <source>
        <dbReference type="EMBL" id="GHE46714.1"/>
    </source>
</evidence>
<feature type="domain" description="Pyrrolo-quinoline quinone repeat" evidence="2">
    <location>
        <begin position="355"/>
        <end position="542"/>
    </location>
</feature>
<proteinExistence type="predicted"/>
<evidence type="ECO:0000313" key="4">
    <source>
        <dbReference type="Proteomes" id="UP000620550"/>
    </source>
</evidence>